<dbReference type="Pfam" id="PF01546">
    <property type="entry name" value="Peptidase_M20"/>
    <property type="match status" value="1"/>
</dbReference>
<dbReference type="AlphaFoldDB" id="A0AAD6SVK8"/>
<dbReference type="PIRSF" id="PIRSF037217">
    <property type="entry name" value="Carboxypeptidase_S"/>
    <property type="match status" value="1"/>
</dbReference>
<dbReference type="EMBL" id="JARJCM010000056">
    <property type="protein sequence ID" value="KAJ7034590.1"/>
    <property type="molecule type" value="Genomic_DNA"/>
</dbReference>
<keyword evidence="4" id="KW-0378">Hydrolase</keyword>
<dbReference type="PROSITE" id="PS00758">
    <property type="entry name" value="ARGE_DAPE_CPG2_1"/>
    <property type="match status" value="1"/>
</dbReference>
<feature type="active site" description="Proton acceptor" evidence="6">
    <location>
        <position position="232"/>
    </location>
</feature>
<dbReference type="GO" id="GO:0051603">
    <property type="term" value="P:proteolysis involved in protein catabolic process"/>
    <property type="evidence" value="ECO:0007669"/>
    <property type="project" value="TreeGrafter"/>
</dbReference>
<dbReference type="Gene3D" id="3.40.630.10">
    <property type="entry name" value="Zn peptidases"/>
    <property type="match status" value="1"/>
</dbReference>
<feature type="binding site" evidence="7">
    <location>
        <position position="233"/>
    </location>
    <ligand>
        <name>Zn(2+)</name>
        <dbReference type="ChEBI" id="CHEBI:29105"/>
        <label>1</label>
    </ligand>
</feature>
<keyword evidence="5 7" id="KW-0862">Zinc</keyword>
<keyword evidence="8" id="KW-0812">Transmembrane</keyword>
<keyword evidence="2" id="KW-0645">Protease</keyword>
<proteinExistence type="inferred from homology"/>
<feature type="binding site" evidence="7">
    <location>
        <position position="200"/>
    </location>
    <ligand>
        <name>Zn(2+)</name>
        <dbReference type="ChEBI" id="CHEBI:29105"/>
        <label>1</label>
    </ligand>
</feature>
<protein>
    <submittedName>
        <fullName evidence="9">Carboxypeptidase S</fullName>
    </submittedName>
</protein>
<evidence type="ECO:0000256" key="3">
    <source>
        <dbReference type="ARBA" id="ARBA00022723"/>
    </source>
</evidence>
<evidence type="ECO:0000313" key="9">
    <source>
        <dbReference type="EMBL" id="KAJ7034590.1"/>
    </source>
</evidence>
<keyword evidence="10" id="KW-1185">Reference proteome</keyword>
<dbReference type="CDD" id="cd05674">
    <property type="entry name" value="M20_yscS"/>
    <property type="match status" value="1"/>
</dbReference>
<feature type="transmembrane region" description="Helical" evidence="8">
    <location>
        <begin position="21"/>
        <end position="40"/>
    </location>
</feature>
<keyword evidence="3 7" id="KW-0479">Metal-binding</keyword>
<dbReference type="InterPro" id="IPR047177">
    <property type="entry name" value="Pept_M20A"/>
</dbReference>
<dbReference type="GO" id="GO:0004181">
    <property type="term" value="F:metallocarboxypeptidase activity"/>
    <property type="evidence" value="ECO:0007669"/>
    <property type="project" value="InterPro"/>
</dbReference>
<feature type="binding site" evidence="7">
    <location>
        <position position="200"/>
    </location>
    <ligand>
        <name>Zn(2+)</name>
        <dbReference type="ChEBI" id="CHEBI:29105"/>
        <label>2</label>
    </ligand>
</feature>
<dbReference type="SUPFAM" id="SSF53187">
    <property type="entry name" value="Zn-dependent exopeptidases"/>
    <property type="match status" value="1"/>
</dbReference>
<dbReference type="PANTHER" id="PTHR45962">
    <property type="entry name" value="N-FATTY-ACYL-AMINO ACID SYNTHASE/HYDROLASE PM20D1"/>
    <property type="match status" value="1"/>
</dbReference>
<keyword evidence="8" id="KW-0472">Membrane</keyword>
<evidence type="ECO:0000256" key="5">
    <source>
        <dbReference type="ARBA" id="ARBA00022833"/>
    </source>
</evidence>
<dbReference type="GO" id="GO:0000328">
    <property type="term" value="C:fungal-type vacuole lumen"/>
    <property type="evidence" value="ECO:0007669"/>
    <property type="project" value="TreeGrafter"/>
</dbReference>
<evidence type="ECO:0000256" key="7">
    <source>
        <dbReference type="PIRSR" id="PIRSR037217-2"/>
    </source>
</evidence>
<dbReference type="InterPro" id="IPR036264">
    <property type="entry name" value="Bact_exopeptidase_dim_dom"/>
</dbReference>
<evidence type="ECO:0000256" key="4">
    <source>
        <dbReference type="ARBA" id="ARBA00022801"/>
    </source>
</evidence>
<feature type="binding site" evidence="7">
    <location>
        <position position="165"/>
    </location>
    <ligand>
        <name>Zn(2+)</name>
        <dbReference type="ChEBI" id="CHEBI:29105"/>
        <label>2</label>
    </ligand>
</feature>
<feature type="active site" evidence="6">
    <location>
        <position position="167"/>
    </location>
</feature>
<comment type="caution">
    <text evidence="9">The sequence shown here is derived from an EMBL/GenBank/DDBJ whole genome shotgun (WGS) entry which is preliminary data.</text>
</comment>
<feature type="binding site" evidence="7">
    <location>
        <position position="261"/>
    </location>
    <ligand>
        <name>Zn(2+)</name>
        <dbReference type="ChEBI" id="CHEBI:29105"/>
        <label>2</label>
    </ligand>
</feature>
<dbReference type="InterPro" id="IPR017141">
    <property type="entry name" value="Pept_M20_carboxypep"/>
</dbReference>
<dbReference type="GO" id="GO:0046872">
    <property type="term" value="F:metal ion binding"/>
    <property type="evidence" value="ECO:0007669"/>
    <property type="project" value="UniProtKB-KW"/>
</dbReference>
<name>A0AAD6SVK8_9AGAR</name>
<reference evidence="9" key="1">
    <citation type="submission" date="2023-03" db="EMBL/GenBank/DDBJ databases">
        <title>Massive genome expansion in bonnet fungi (Mycena s.s.) driven by repeated elements and novel gene families across ecological guilds.</title>
        <authorList>
            <consortium name="Lawrence Berkeley National Laboratory"/>
            <person name="Harder C.B."/>
            <person name="Miyauchi S."/>
            <person name="Viragh M."/>
            <person name="Kuo A."/>
            <person name="Thoen E."/>
            <person name="Andreopoulos B."/>
            <person name="Lu D."/>
            <person name="Skrede I."/>
            <person name="Drula E."/>
            <person name="Henrissat B."/>
            <person name="Morin E."/>
            <person name="Kohler A."/>
            <person name="Barry K."/>
            <person name="LaButti K."/>
            <person name="Morin E."/>
            <person name="Salamov A."/>
            <person name="Lipzen A."/>
            <person name="Mereny Z."/>
            <person name="Hegedus B."/>
            <person name="Baldrian P."/>
            <person name="Stursova M."/>
            <person name="Weitz H."/>
            <person name="Taylor A."/>
            <person name="Grigoriev I.V."/>
            <person name="Nagy L.G."/>
            <person name="Martin F."/>
            <person name="Kauserud H."/>
        </authorList>
    </citation>
    <scope>NUCLEOTIDE SEQUENCE</scope>
    <source>
        <strain evidence="9">CBHHK200</strain>
    </source>
</reference>
<evidence type="ECO:0000313" key="10">
    <source>
        <dbReference type="Proteomes" id="UP001218188"/>
    </source>
</evidence>
<dbReference type="PANTHER" id="PTHR45962:SF1">
    <property type="entry name" value="N-FATTY-ACYL-AMINO ACID SYNTHASE_HYDROLASE PM20D1"/>
    <property type="match status" value="1"/>
</dbReference>
<comment type="similarity">
    <text evidence="1">Belongs to the peptidase M20A family.</text>
</comment>
<dbReference type="InterPro" id="IPR001261">
    <property type="entry name" value="ArgE/DapE_CS"/>
</dbReference>
<keyword evidence="9" id="KW-0121">Carboxypeptidase</keyword>
<evidence type="ECO:0000256" key="1">
    <source>
        <dbReference type="ARBA" id="ARBA00006247"/>
    </source>
</evidence>
<gene>
    <name evidence="9" type="ORF">C8F04DRAFT_568054</name>
</gene>
<dbReference type="InterPro" id="IPR002933">
    <property type="entry name" value="Peptidase_M20"/>
</dbReference>
<evidence type="ECO:0000256" key="2">
    <source>
        <dbReference type="ARBA" id="ARBA00022670"/>
    </source>
</evidence>
<dbReference type="Proteomes" id="UP001218188">
    <property type="component" value="Unassembled WGS sequence"/>
</dbReference>
<evidence type="ECO:0000256" key="6">
    <source>
        <dbReference type="PIRSR" id="PIRSR037217-1"/>
    </source>
</evidence>
<accession>A0AAD6SVK8</accession>
<dbReference type="SUPFAM" id="SSF55031">
    <property type="entry name" value="Bacterial exopeptidase dimerisation domain"/>
    <property type="match status" value="1"/>
</dbReference>
<sequence>MDSKGMAVLPGVVPPLATRRARWAGLLAVALILGVLYFFVPLEYPATPSLKISPPVCPQEYPLTPQRNGAFWRELTDLYATDAFLTRAVEQLSSAVQIPTETFDEMEPVGVDERWLSRGPFIDHLATAYPLVHTSLKLQKVNTYGLFYTWQGSDTTLKPVLLMGHYDVVPVAPLSADQWTHPPYSGHFDGKFIWGRGSSDDKSSVIETAIEALLERKFAPTRTVVLSFGFDEEAGGYHGAQYLAAALLDRFGPNSFSMIVDEGLGFQENYGTIFALPDIAEKGHLNVEIELQTPGGHSSVPPGHTSIGMLAALIVQLESNAPVPTLQVGSPVFEMAQCFATRGATMPSKLKHALLHAGKSPKALKTAEALLLKDPVLKALIGTTQAVDMITGGVKSNALPEQAWAVVNHRIATQSSVNETLQRDVELLEGLAARFNLSVTANGKLITPAADATYGSLALTTRQELEPAPVTPSNAAPFRLLAGTIRATFHAARKDVREGKTDIVIAPAIGPGNSGASELAS</sequence>
<evidence type="ECO:0000256" key="8">
    <source>
        <dbReference type="SAM" id="Phobius"/>
    </source>
</evidence>
<organism evidence="9 10">
    <name type="scientific">Mycena alexandri</name>
    <dbReference type="NCBI Taxonomy" id="1745969"/>
    <lineage>
        <taxon>Eukaryota</taxon>
        <taxon>Fungi</taxon>
        <taxon>Dikarya</taxon>
        <taxon>Basidiomycota</taxon>
        <taxon>Agaricomycotina</taxon>
        <taxon>Agaricomycetes</taxon>
        <taxon>Agaricomycetidae</taxon>
        <taxon>Agaricales</taxon>
        <taxon>Marasmiineae</taxon>
        <taxon>Mycenaceae</taxon>
        <taxon>Mycena</taxon>
    </lineage>
</organism>
<dbReference type="Gene3D" id="3.30.70.360">
    <property type="match status" value="1"/>
</dbReference>
<keyword evidence="8" id="KW-1133">Transmembrane helix</keyword>